<dbReference type="EMBL" id="KZ293698">
    <property type="protein sequence ID" value="PBK84399.1"/>
    <property type="molecule type" value="Genomic_DNA"/>
</dbReference>
<feature type="transmembrane region" description="Helical" evidence="1">
    <location>
        <begin position="36"/>
        <end position="58"/>
    </location>
</feature>
<name>A0A2H3CMT9_ARMGA</name>
<protein>
    <submittedName>
        <fullName evidence="2">Uncharacterized protein</fullName>
    </submittedName>
</protein>
<keyword evidence="3" id="KW-1185">Reference proteome</keyword>
<gene>
    <name evidence="2" type="ORF">ARMGADRAFT_1088427</name>
</gene>
<dbReference type="OrthoDB" id="2986163at2759"/>
<evidence type="ECO:0000313" key="3">
    <source>
        <dbReference type="Proteomes" id="UP000217790"/>
    </source>
</evidence>
<keyword evidence="1" id="KW-1133">Transmembrane helix</keyword>
<reference evidence="3" key="1">
    <citation type="journal article" date="2017" name="Nat. Ecol. Evol.">
        <title>Genome expansion and lineage-specific genetic innovations in the forest pathogenic fungi Armillaria.</title>
        <authorList>
            <person name="Sipos G."/>
            <person name="Prasanna A.N."/>
            <person name="Walter M.C."/>
            <person name="O'Connor E."/>
            <person name="Balint B."/>
            <person name="Krizsan K."/>
            <person name="Kiss B."/>
            <person name="Hess J."/>
            <person name="Varga T."/>
            <person name="Slot J."/>
            <person name="Riley R."/>
            <person name="Boka B."/>
            <person name="Rigling D."/>
            <person name="Barry K."/>
            <person name="Lee J."/>
            <person name="Mihaltcheva S."/>
            <person name="LaButti K."/>
            <person name="Lipzen A."/>
            <person name="Waldron R."/>
            <person name="Moloney N.M."/>
            <person name="Sperisen C."/>
            <person name="Kredics L."/>
            <person name="Vagvoelgyi C."/>
            <person name="Patrignani A."/>
            <person name="Fitzpatrick D."/>
            <person name="Nagy I."/>
            <person name="Doyle S."/>
            <person name="Anderson J.B."/>
            <person name="Grigoriev I.V."/>
            <person name="Gueldener U."/>
            <person name="Muensterkoetter M."/>
            <person name="Nagy L.G."/>
        </authorList>
    </citation>
    <scope>NUCLEOTIDE SEQUENCE [LARGE SCALE GENOMIC DNA]</scope>
    <source>
        <strain evidence="3">Ar21-2</strain>
    </source>
</reference>
<keyword evidence="1" id="KW-0812">Transmembrane</keyword>
<accession>A0A2H3CMT9</accession>
<dbReference type="Proteomes" id="UP000217790">
    <property type="component" value="Unassembled WGS sequence"/>
</dbReference>
<proteinExistence type="predicted"/>
<dbReference type="InParanoid" id="A0A2H3CMT9"/>
<evidence type="ECO:0000256" key="1">
    <source>
        <dbReference type="SAM" id="Phobius"/>
    </source>
</evidence>
<dbReference type="AlphaFoldDB" id="A0A2H3CMT9"/>
<evidence type="ECO:0000313" key="2">
    <source>
        <dbReference type="EMBL" id="PBK84399.1"/>
    </source>
</evidence>
<keyword evidence="1" id="KW-0472">Membrane</keyword>
<sequence>MSTASSQSISSIAMVTKAVAQGASRLPATNPPGRDSITITVSFAISMLLITAMLVLKVQKLNATMRRREFGDAHEGLLEVNAAMYGDEKEIMLKGAVETALAEEVQVDNIAPVNDTMLIVEKTSAQSAEDENK</sequence>
<organism evidence="2 3">
    <name type="scientific">Armillaria gallica</name>
    <name type="common">Bulbous honey fungus</name>
    <name type="synonym">Armillaria bulbosa</name>
    <dbReference type="NCBI Taxonomy" id="47427"/>
    <lineage>
        <taxon>Eukaryota</taxon>
        <taxon>Fungi</taxon>
        <taxon>Dikarya</taxon>
        <taxon>Basidiomycota</taxon>
        <taxon>Agaricomycotina</taxon>
        <taxon>Agaricomycetes</taxon>
        <taxon>Agaricomycetidae</taxon>
        <taxon>Agaricales</taxon>
        <taxon>Marasmiineae</taxon>
        <taxon>Physalacriaceae</taxon>
        <taxon>Armillaria</taxon>
    </lineage>
</organism>